<reference evidence="2 3" key="1">
    <citation type="journal article" date="2019" name="Emerg. Microbes Infect.">
        <title>Comprehensive subspecies identification of 175 nontuberculous mycobacteria species based on 7547 genomic profiles.</title>
        <authorList>
            <person name="Matsumoto Y."/>
            <person name="Kinjo T."/>
            <person name="Motooka D."/>
            <person name="Nabeya D."/>
            <person name="Jung N."/>
            <person name="Uechi K."/>
            <person name="Horii T."/>
            <person name="Iida T."/>
            <person name="Fujita J."/>
            <person name="Nakamura S."/>
        </authorList>
    </citation>
    <scope>NUCLEOTIDE SEQUENCE [LARGE SCALE GENOMIC DNA]</scope>
    <source>
        <strain evidence="2 3">JCM 14233</strain>
    </source>
</reference>
<evidence type="ECO:0000313" key="2">
    <source>
        <dbReference type="EMBL" id="BBX75476.1"/>
    </source>
</evidence>
<feature type="region of interest" description="Disordered" evidence="1">
    <location>
        <begin position="52"/>
        <end position="79"/>
    </location>
</feature>
<keyword evidence="3" id="KW-1185">Reference proteome</keyword>
<dbReference type="AlphaFoldDB" id="A0A7I7MTQ3"/>
<proteinExistence type="predicted"/>
<protein>
    <submittedName>
        <fullName evidence="2">Uncharacterized protein</fullName>
    </submittedName>
</protein>
<accession>A0A7I7MTQ3</accession>
<gene>
    <name evidence="2" type="ORF">MSHI_33820</name>
</gene>
<organism evidence="2 3">
    <name type="scientific">Mycobacterium shinjukuense</name>
    <dbReference type="NCBI Taxonomy" id="398694"/>
    <lineage>
        <taxon>Bacteria</taxon>
        <taxon>Bacillati</taxon>
        <taxon>Actinomycetota</taxon>
        <taxon>Actinomycetes</taxon>
        <taxon>Mycobacteriales</taxon>
        <taxon>Mycobacteriaceae</taxon>
        <taxon>Mycobacterium</taxon>
    </lineage>
</organism>
<dbReference type="Proteomes" id="UP000467236">
    <property type="component" value="Chromosome"/>
</dbReference>
<dbReference type="EMBL" id="AP022575">
    <property type="protein sequence ID" value="BBX75476.1"/>
    <property type="molecule type" value="Genomic_DNA"/>
</dbReference>
<name>A0A7I7MTQ3_9MYCO</name>
<sequence>MVQRERARGRCTSTRTLASSRAPLRRTLMCQHPRPAFSDQALDAAGVLMGADGANHRQPQMPTVGLDAHRPGGETDPVS</sequence>
<evidence type="ECO:0000256" key="1">
    <source>
        <dbReference type="SAM" id="MobiDB-lite"/>
    </source>
</evidence>
<evidence type="ECO:0000313" key="3">
    <source>
        <dbReference type="Proteomes" id="UP000467236"/>
    </source>
</evidence>
<dbReference type="KEGG" id="mshj:MSHI_33820"/>